<organism evidence="1 2">
    <name type="scientific">Ajellomyces capsulatus</name>
    <name type="common">Darling's disease fungus</name>
    <name type="synonym">Histoplasma capsulatum</name>
    <dbReference type="NCBI Taxonomy" id="5037"/>
    <lineage>
        <taxon>Eukaryota</taxon>
        <taxon>Fungi</taxon>
        <taxon>Dikarya</taxon>
        <taxon>Ascomycota</taxon>
        <taxon>Pezizomycotina</taxon>
        <taxon>Eurotiomycetes</taxon>
        <taxon>Eurotiomycetidae</taxon>
        <taxon>Onygenales</taxon>
        <taxon>Ajellomycetaceae</taxon>
        <taxon>Histoplasma</taxon>
    </lineage>
</organism>
<sequence length="101" mass="11193">MSVQSLVEVNYQGHHGPIDQLIKYTILIGVFSDHDASKGRDNATASSFPSKKVGIVFTSEQPRAALMIEQIQVTAARKAIFAESIYQVDKCDLKKNEKKLV</sequence>
<name>A0A8A1M7I1_AJECA</name>
<evidence type="ECO:0000313" key="1">
    <source>
        <dbReference type="EMBL" id="QSS61645.1"/>
    </source>
</evidence>
<accession>A0A8A1M7I1</accession>
<proteinExistence type="predicted"/>
<dbReference type="EMBL" id="CP069111">
    <property type="protein sequence ID" value="QSS61645.1"/>
    <property type="molecule type" value="Genomic_DNA"/>
</dbReference>
<dbReference type="Proteomes" id="UP000663671">
    <property type="component" value="Chromosome 5"/>
</dbReference>
<gene>
    <name evidence="1" type="ORF">I7I51_03822</name>
</gene>
<reference evidence="1" key="1">
    <citation type="submission" date="2021-01" db="EMBL/GenBank/DDBJ databases">
        <title>Chromosome-level genome assembly of a human fungal pathogen reveals clustering of transcriptionally co-regulated genes.</title>
        <authorList>
            <person name="Voorhies M."/>
            <person name="Cohen S."/>
            <person name="Shea T.P."/>
            <person name="Petrus S."/>
            <person name="Munoz J.F."/>
            <person name="Poplawski S."/>
            <person name="Goldman W.E."/>
            <person name="Michael T."/>
            <person name="Cuomo C.A."/>
            <person name="Sil A."/>
            <person name="Beyhan S."/>
        </authorList>
    </citation>
    <scope>NUCLEOTIDE SEQUENCE</scope>
    <source>
        <strain evidence="1">WU24</strain>
    </source>
</reference>
<dbReference type="VEuPathDB" id="FungiDB:I7I51_03822"/>
<protein>
    <submittedName>
        <fullName evidence="1">Uncharacterized protein</fullName>
    </submittedName>
</protein>
<dbReference type="AlphaFoldDB" id="A0A8A1M7I1"/>
<evidence type="ECO:0000313" key="2">
    <source>
        <dbReference type="Proteomes" id="UP000663671"/>
    </source>
</evidence>